<feature type="transmembrane region" description="Helical" evidence="1">
    <location>
        <begin position="26"/>
        <end position="45"/>
    </location>
</feature>
<protein>
    <submittedName>
        <fullName evidence="2">Uncharacterized protein</fullName>
    </submittedName>
</protein>
<keyword evidence="3" id="KW-1185">Reference proteome</keyword>
<evidence type="ECO:0000313" key="2">
    <source>
        <dbReference type="EMBL" id="NVM96574.1"/>
    </source>
</evidence>
<dbReference type="EMBL" id="JAAMFM010000034">
    <property type="protein sequence ID" value="NVM96574.1"/>
    <property type="molecule type" value="Genomic_DNA"/>
</dbReference>
<comment type="caution">
    <text evidence="2">The sequence shown here is derived from an EMBL/GenBank/DDBJ whole genome shotgun (WGS) entry which is preliminary data.</text>
</comment>
<keyword evidence="1" id="KW-0812">Transmembrane</keyword>
<reference evidence="2 3" key="1">
    <citation type="submission" date="2020-02" db="EMBL/GenBank/DDBJ databases">
        <title>Genome sequence of strain AETb3-4.</title>
        <authorList>
            <person name="Gao J."/>
            <person name="Zhang X."/>
        </authorList>
    </citation>
    <scope>NUCLEOTIDE SEQUENCE [LARGE SCALE GENOMIC DNA]</scope>
    <source>
        <strain evidence="2 3">AETb3-4</strain>
    </source>
</reference>
<dbReference type="AlphaFoldDB" id="A0A7Y7IJE6"/>
<evidence type="ECO:0000256" key="1">
    <source>
        <dbReference type="SAM" id="Phobius"/>
    </source>
</evidence>
<sequence length="109" mass="10960">MFALVAGALLGAASLGALGTSLPLPWTLLGMALGATVILLGAAWLGRGISPGSPTEAGRTGSGVSMPAQLAGQLDPGLSRWMMTDKYPTFRLDQGPFDPPARVAGPEAA</sequence>
<evidence type="ECO:0000313" key="3">
    <source>
        <dbReference type="Proteomes" id="UP000543556"/>
    </source>
</evidence>
<proteinExistence type="predicted"/>
<organism evidence="2 3">
    <name type="scientific">Arthrobacter wenxiniae</name>
    <dbReference type="NCBI Taxonomy" id="2713570"/>
    <lineage>
        <taxon>Bacteria</taxon>
        <taxon>Bacillati</taxon>
        <taxon>Actinomycetota</taxon>
        <taxon>Actinomycetes</taxon>
        <taxon>Micrococcales</taxon>
        <taxon>Micrococcaceae</taxon>
        <taxon>Arthrobacter</taxon>
    </lineage>
</organism>
<keyword evidence="1" id="KW-1133">Transmembrane helix</keyword>
<name>A0A7Y7IJE6_9MICC</name>
<gene>
    <name evidence="2" type="ORF">G6034_17005</name>
</gene>
<dbReference type="Proteomes" id="UP000543556">
    <property type="component" value="Unassembled WGS sequence"/>
</dbReference>
<dbReference type="RefSeq" id="WP_176636292.1">
    <property type="nucleotide sequence ID" value="NZ_JAAMFM010000034.1"/>
</dbReference>
<accession>A0A7Y7IJE6</accession>
<keyword evidence="1" id="KW-0472">Membrane</keyword>